<reference evidence="6 7" key="1">
    <citation type="submission" date="2017-02" db="EMBL/GenBank/DDBJ databases">
        <authorList>
            <person name="Peterson S.W."/>
        </authorList>
    </citation>
    <scope>NUCLEOTIDE SEQUENCE [LARGE SCALE GENOMIC DNA]</scope>
    <source>
        <strain evidence="6 7">VKM Ac-2059</strain>
    </source>
</reference>
<dbReference type="EMBL" id="FUZP01000001">
    <property type="protein sequence ID" value="SKC54968.1"/>
    <property type="molecule type" value="Genomic_DNA"/>
</dbReference>
<dbReference type="GO" id="GO:0051304">
    <property type="term" value="P:chromosome separation"/>
    <property type="evidence" value="ECO:0007669"/>
    <property type="project" value="InterPro"/>
</dbReference>
<dbReference type="STRING" id="123320.SAMN06309945_1879"/>
<dbReference type="RefSeq" id="WP_079727843.1">
    <property type="nucleotide sequence ID" value="NZ_FUZP01000001.1"/>
</dbReference>
<evidence type="ECO:0000313" key="6">
    <source>
        <dbReference type="EMBL" id="SKC54968.1"/>
    </source>
</evidence>
<dbReference type="PANTHER" id="PTHR34298:SF2">
    <property type="entry name" value="SEGREGATION AND CONDENSATION PROTEIN B"/>
    <property type="match status" value="1"/>
</dbReference>
<keyword evidence="4" id="KW-0131">Cell cycle</keyword>
<evidence type="ECO:0000256" key="5">
    <source>
        <dbReference type="SAM" id="MobiDB-lite"/>
    </source>
</evidence>
<dbReference type="InterPro" id="IPR036390">
    <property type="entry name" value="WH_DNA-bd_sf"/>
</dbReference>
<dbReference type="AlphaFoldDB" id="A0A1T5JUW9"/>
<sequence>MTTDRDVTADVALPDVVEPSEVAERQSEPQLEPQSDGAEARAAQEPDVAGAQAESAPEPVTDLPRALEAILMVADEPQSIVSLATTVGRPVSAVKQAIAALVRDYDGLMGGPKRGFELREVGGGWRLYVREEYDRIVTDHVLTQNPSRLSQAALETLAVIAYRQPITRSQVASIRAVNVDSVVRTLAGRGLITELFTDSETGAINYGTTDLLLEQLGINTIDELPPISPLLTDGTEGFDSDIR</sequence>
<dbReference type="Proteomes" id="UP000190857">
    <property type="component" value="Unassembled WGS sequence"/>
</dbReference>
<dbReference type="Gene3D" id="1.10.10.10">
    <property type="entry name" value="Winged helix-like DNA-binding domain superfamily/Winged helix DNA-binding domain"/>
    <property type="match status" value="2"/>
</dbReference>
<evidence type="ECO:0000313" key="7">
    <source>
        <dbReference type="Proteomes" id="UP000190857"/>
    </source>
</evidence>
<dbReference type="NCBIfam" id="TIGR00281">
    <property type="entry name" value="SMC-Scp complex subunit ScpB"/>
    <property type="match status" value="1"/>
</dbReference>
<dbReference type="InterPro" id="IPR005234">
    <property type="entry name" value="ScpB_csome_segregation"/>
</dbReference>
<keyword evidence="2" id="KW-0132">Cell division</keyword>
<name>A0A1T5JUW9_9MICO</name>
<evidence type="ECO:0000256" key="3">
    <source>
        <dbReference type="ARBA" id="ARBA00022829"/>
    </source>
</evidence>
<evidence type="ECO:0000256" key="2">
    <source>
        <dbReference type="ARBA" id="ARBA00022618"/>
    </source>
</evidence>
<dbReference type="GO" id="GO:0051301">
    <property type="term" value="P:cell division"/>
    <property type="evidence" value="ECO:0007669"/>
    <property type="project" value="UniProtKB-KW"/>
</dbReference>
<dbReference type="Pfam" id="PF04079">
    <property type="entry name" value="SMC_ScpB"/>
    <property type="match status" value="1"/>
</dbReference>
<protein>
    <submittedName>
        <fullName evidence="6">Segregation and condensation protein B</fullName>
    </submittedName>
</protein>
<keyword evidence="7" id="KW-1185">Reference proteome</keyword>
<proteinExistence type="predicted"/>
<feature type="region of interest" description="Disordered" evidence="5">
    <location>
        <begin position="1"/>
        <end position="60"/>
    </location>
</feature>
<keyword evidence="3" id="KW-0159">Chromosome partition</keyword>
<keyword evidence="1" id="KW-0963">Cytoplasm</keyword>
<evidence type="ECO:0000256" key="1">
    <source>
        <dbReference type="ARBA" id="ARBA00022490"/>
    </source>
</evidence>
<gene>
    <name evidence="6" type="ORF">SAMN06309945_1879</name>
</gene>
<accession>A0A1T5JUW9</accession>
<dbReference type="PANTHER" id="PTHR34298">
    <property type="entry name" value="SEGREGATION AND CONDENSATION PROTEIN B"/>
    <property type="match status" value="1"/>
</dbReference>
<dbReference type="SUPFAM" id="SSF46785">
    <property type="entry name" value="Winged helix' DNA-binding domain"/>
    <property type="match status" value="2"/>
</dbReference>
<dbReference type="InterPro" id="IPR036388">
    <property type="entry name" value="WH-like_DNA-bd_sf"/>
</dbReference>
<dbReference type="OrthoDB" id="9806226at2"/>
<organism evidence="6 7">
    <name type="scientific">Okibacterium fritillariae</name>
    <dbReference type="NCBI Taxonomy" id="123320"/>
    <lineage>
        <taxon>Bacteria</taxon>
        <taxon>Bacillati</taxon>
        <taxon>Actinomycetota</taxon>
        <taxon>Actinomycetes</taxon>
        <taxon>Micrococcales</taxon>
        <taxon>Microbacteriaceae</taxon>
        <taxon>Okibacterium</taxon>
    </lineage>
</organism>
<evidence type="ECO:0000256" key="4">
    <source>
        <dbReference type="ARBA" id="ARBA00023306"/>
    </source>
</evidence>